<dbReference type="Ensembl" id="ENSCCRT00020120885.1">
    <property type="protein sequence ID" value="ENSCCRP00020110689.1"/>
    <property type="gene ID" value="ENSCCRG00020050374.1"/>
</dbReference>
<proteinExistence type="predicted"/>
<sequence>MCLLYKLLETTGQISVTQTPSVTAVQPRETVTINCQTSRGIGDRSLGCRSCLAWYLQKPGEAPKLIYYIRS</sequence>
<dbReference type="InterPro" id="IPR013783">
    <property type="entry name" value="Ig-like_fold"/>
</dbReference>
<dbReference type="InterPro" id="IPR050150">
    <property type="entry name" value="IgV_Light_Chain"/>
</dbReference>
<protein>
    <recommendedName>
        <fullName evidence="3">Immunoglobulin V-set domain-containing protein</fullName>
    </recommendedName>
</protein>
<accession>A0A8C2KI26</accession>
<evidence type="ECO:0000313" key="1">
    <source>
        <dbReference type="Ensembl" id="ENSCCRP00020110689.1"/>
    </source>
</evidence>
<dbReference type="PANTHER" id="PTHR23267">
    <property type="entry name" value="IMMUNOGLOBULIN LIGHT CHAIN"/>
    <property type="match status" value="1"/>
</dbReference>
<dbReference type="SUPFAM" id="SSF48726">
    <property type="entry name" value="Immunoglobulin"/>
    <property type="match status" value="1"/>
</dbReference>
<dbReference type="Proteomes" id="UP000694701">
    <property type="component" value="Unplaced"/>
</dbReference>
<organism evidence="1 2">
    <name type="scientific">Cyprinus carpio</name>
    <name type="common">Common carp</name>
    <dbReference type="NCBI Taxonomy" id="7962"/>
    <lineage>
        <taxon>Eukaryota</taxon>
        <taxon>Metazoa</taxon>
        <taxon>Chordata</taxon>
        <taxon>Craniata</taxon>
        <taxon>Vertebrata</taxon>
        <taxon>Euteleostomi</taxon>
        <taxon>Actinopterygii</taxon>
        <taxon>Neopterygii</taxon>
        <taxon>Teleostei</taxon>
        <taxon>Ostariophysi</taxon>
        <taxon>Cypriniformes</taxon>
        <taxon>Cyprinidae</taxon>
        <taxon>Cyprininae</taxon>
        <taxon>Cyprinus</taxon>
    </lineage>
</organism>
<name>A0A8C2KI26_CYPCA</name>
<reference evidence="1" key="1">
    <citation type="submission" date="2025-08" db="UniProtKB">
        <authorList>
            <consortium name="Ensembl"/>
        </authorList>
    </citation>
    <scope>IDENTIFICATION</scope>
</reference>
<dbReference type="InterPro" id="IPR036179">
    <property type="entry name" value="Ig-like_dom_sf"/>
</dbReference>
<dbReference type="AlphaFoldDB" id="A0A8C2KI26"/>
<dbReference type="Gene3D" id="2.60.40.10">
    <property type="entry name" value="Immunoglobulins"/>
    <property type="match status" value="1"/>
</dbReference>
<evidence type="ECO:0008006" key="3">
    <source>
        <dbReference type="Google" id="ProtNLM"/>
    </source>
</evidence>
<evidence type="ECO:0000313" key="2">
    <source>
        <dbReference type="Proteomes" id="UP000694701"/>
    </source>
</evidence>